<evidence type="ECO:0000256" key="1">
    <source>
        <dbReference type="SAM" id="Phobius"/>
    </source>
</evidence>
<reference evidence="3" key="1">
    <citation type="submission" date="2007-10" db="EMBL/GenBank/DDBJ databases">
        <title>Complete genome of Alkaliphilus oremlandii OhILAs.</title>
        <authorList>
            <person name="Copeland A."/>
            <person name="Lucas S."/>
            <person name="Lapidus A."/>
            <person name="Barry K."/>
            <person name="Detter J.C."/>
            <person name="Glavina del Rio T."/>
            <person name="Hammon N."/>
            <person name="Israni S."/>
            <person name="Dalin E."/>
            <person name="Tice H."/>
            <person name="Pitluck S."/>
            <person name="Chain P."/>
            <person name="Malfatti S."/>
            <person name="Shin M."/>
            <person name="Vergez L."/>
            <person name="Schmutz J."/>
            <person name="Larimer F."/>
            <person name="Land M."/>
            <person name="Hauser L."/>
            <person name="Kyrpides N."/>
            <person name="Mikhailova N."/>
            <person name="Stolz J.F."/>
            <person name="Dawson A."/>
            <person name="Fisher E."/>
            <person name="Crable B."/>
            <person name="Perera E."/>
            <person name="Lisak J."/>
            <person name="Ranganathan M."/>
            <person name="Basu P."/>
            <person name="Richardson P."/>
        </authorList>
    </citation>
    <scope>NUCLEOTIDE SEQUENCE [LARGE SCALE GENOMIC DNA]</scope>
    <source>
        <strain evidence="3">OhILAs</strain>
    </source>
</reference>
<evidence type="ECO:0000313" key="2">
    <source>
        <dbReference type="EMBL" id="ABW18241.1"/>
    </source>
</evidence>
<dbReference type="Proteomes" id="UP000000269">
    <property type="component" value="Chromosome"/>
</dbReference>
<protein>
    <submittedName>
        <fullName evidence="2">Putative membrane protein</fullName>
    </submittedName>
</protein>
<dbReference type="eggNOG" id="ENOG50330D0">
    <property type="taxonomic scope" value="Bacteria"/>
</dbReference>
<name>A8MM74_ALKOO</name>
<dbReference type="Pfam" id="PF14898">
    <property type="entry name" value="DUF4491"/>
    <property type="match status" value="1"/>
</dbReference>
<dbReference type="HOGENOM" id="CLU_158611_0_0_9"/>
<gene>
    <name evidence="2" type="ordered locus">Clos_0681</name>
</gene>
<proteinExistence type="predicted"/>
<keyword evidence="1" id="KW-0472">Membrane</keyword>
<keyword evidence="1" id="KW-1133">Transmembrane helix</keyword>
<keyword evidence="1" id="KW-0812">Transmembrane</keyword>
<dbReference type="STRING" id="350688.Clos_0681"/>
<dbReference type="KEGG" id="aoe:Clos_0681"/>
<sequence length="103" mass="11918">MNYFGILHGFIAFVLIGAFHPLVIKGEYYLGRKCIRIFLATGVVALFGSMVTKHMTLSTFLGILSFCCFWSIKEVIEQEQRVREGRFPKNPKRMEKEQQNVKN</sequence>
<evidence type="ECO:0000313" key="3">
    <source>
        <dbReference type="Proteomes" id="UP000000269"/>
    </source>
</evidence>
<dbReference type="InterPro" id="IPR027890">
    <property type="entry name" value="DUF4491"/>
</dbReference>
<dbReference type="EMBL" id="CP000853">
    <property type="protein sequence ID" value="ABW18241.1"/>
    <property type="molecule type" value="Genomic_DNA"/>
</dbReference>
<organism evidence="2 3">
    <name type="scientific">Alkaliphilus oremlandii (strain OhILAs)</name>
    <name type="common">Clostridium oremlandii (strain OhILAs)</name>
    <dbReference type="NCBI Taxonomy" id="350688"/>
    <lineage>
        <taxon>Bacteria</taxon>
        <taxon>Bacillati</taxon>
        <taxon>Bacillota</taxon>
        <taxon>Clostridia</taxon>
        <taxon>Peptostreptococcales</taxon>
        <taxon>Natronincolaceae</taxon>
        <taxon>Alkaliphilus</taxon>
    </lineage>
</organism>
<feature type="transmembrane region" description="Helical" evidence="1">
    <location>
        <begin position="35"/>
        <end position="51"/>
    </location>
</feature>
<keyword evidence="3" id="KW-1185">Reference proteome</keyword>
<accession>A8MM74</accession>
<dbReference type="AlphaFoldDB" id="A8MM74"/>
<dbReference type="OrthoDB" id="9814848at2"/>
<feature type="transmembrane region" description="Helical" evidence="1">
    <location>
        <begin position="6"/>
        <end position="23"/>
    </location>
</feature>
<dbReference type="RefSeq" id="WP_012158555.1">
    <property type="nucleotide sequence ID" value="NC_009922.1"/>
</dbReference>